<protein>
    <submittedName>
        <fullName evidence="3">Kinase-like domain-containing protein</fullName>
    </submittedName>
</protein>
<dbReference type="PANTHER" id="PTHR23257">
    <property type="entry name" value="SERINE-THREONINE PROTEIN KINASE"/>
    <property type="match status" value="1"/>
</dbReference>
<evidence type="ECO:0000259" key="2">
    <source>
        <dbReference type="PROSITE" id="PS50011"/>
    </source>
</evidence>
<dbReference type="Proteomes" id="UP000265703">
    <property type="component" value="Unassembled WGS sequence"/>
</dbReference>
<organism evidence="3 4">
    <name type="scientific">Glomus cerebriforme</name>
    <dbReference type="NCBI Taxonomy" id="658196"/>
    <lineage>
        <taxon>Eukaryota</taxon>
        <taxon>Fungi</taxon>
        <taxon>Fungi incertae sedis</taxon>
        <taxon>Mucoromycota</taxon>
        <taxon>Glomeromycotina</taxon>
        <taxon>Glomeromycetes</taxon>
        <taxon>Glomerales</taxon>
        <taxon>Glomeraceae</taxon>
        <taxon>Glomus</taxon>
    </lineage>
</organism>
<dbReference type="EMBL" id="QKYT01000752">
    <property type="protein sequence ID" value="RIA81736.1"/>
    <property type="molecule type" value="Genomic_DNA"/>
</dbReference>
<dbReference type="AlphaFoldDB" id="A0A397SAH8"/>
<keyword evidence="3" id="KW-0808">Transferase</keyword>
<dbReference type="GO" id="GO:0004672">
    <property type="term" value="F:protein kinase activity"/>
    <property type="evidence" value="ECO:0007669"/>
    <property type="project" value="InterPro"/>
</dbReference>
<accession>A0A397SAH8</accession>
<evidence type="ECO:0000313" key="4">
    <source>
        <dbReference type="Proteomes" id="UP000265703"/>
    </source>
</evidence>
<dbReference type="GO" id="GO:0005737">
    <property type="term" value="C:cytoplasm"/>
    <property type="evidence" value="ECO:0007669"/>
    <property type="project" value="TreeGrafter"/>
</dbReference>
<dbReference type="OrthoDB" id="544350at2759"/>
<comment type="caution">
    <text evidence="3">The sequence shown here is derived from an EMBL/GenBank/DDBJ whole genome shotgun (WGS) entry which is preliminary data.</text>
</comment>
<evidence type="ECO:0000256" key="1">
    <source>
        <dbReference type="SAM" id="MobiDB-lite"/>
    </source>
</evidence>
<keyword evidence="4" id="KW-1185">Reference proteome</keyword>
<feature type="compositionally biased region" description="Basic and acidic residues" evidence="1">
    <location>
        <begin position="257"/>
        <end position="267"/>
    </location>
</feature>
<reference evidence="3 4" key="1">
    <citation type="submission" date="2018-06" db="EMBL/GenBank/DDBJ databases">
        <title>Comparative genomics reveals the genomic features of Rhizophagus irregularis, R. cerebriforme, R. diaphanum and Gigaspora rosea, and their symbiotic lifestyle signature.</title>
        <authorList>
            <person name="Morin E."/>
            <person name="San Clemente H."/>
            <person name="Chen E.C.H."/>
            <person name="De La Providencia I."/>
            <person name="Hainaut M."/>
            <person name="Kuo A."/>
            <person name="Kohler A."/>
            <person name="Murat C."/>
            <person name="Tang N."/>
            <person name="Roy S."/>
            <person name="Loubradou J."/>
            <person name="Henrissat B."/>
            <person name="Grigoriev I.V."/>
            <person name="Corradi N."/>
            <person name="Roux C."/>
            <person name="Martin F.M."/>
        </authorList>
    </citation>
    <scope>NUCLEOTIDE SEQUENCE [LARGE SCALE GENOMIC DNA]</scope>
    <source>
        <strain evidence="3 4">DAOM 227022</strain>
    </source>
</reference>
<dbReference type="Pfam" id="PF07714">
    <property type="entry name" value="PK_Tyr_Ser-Thr"/>
    <property type="match status" value="1"/>
</dbReference>
<dbReference type="Gene3D" id="1.10.510.10">
    <property type="entry name" value="Transferase(Phosphotransferase) domain 1"/>
    <property type="match status" value="1"/>
</dbReference>
<gene>
    <name evidence="3" type="ORF">C1645_809926</name>
</gene>
<feature type="region of interest" description="Disordered" evidence="1">
    <location>
        <begin position="238"/>
        <end position="267"/>
    </location>
</feature>
<dbReference type="InterPro" id="IPR000719">
    <property type="entry name" value="Prot_kinase_dom"/>
</dbReference>
<evidence type="ECO:0000313" key="3">
    <source>
        <dbReference type="EMBL" id="RIA81736.1"/>
    </source>
</evidence>
<dbReference type="PROSITE" id="PS50011">
    <property type="entry name" value="PROTEIN_KINASE_DOM"/>
    <property type="match status" value="1"/>
</dbReference>
<proteinExistence type="predicted"/>
<dbReference type="STRING" id="658196.A0A397SAH8"/>
<dbReference type="GO" id="GO:0005524">
    <property type="term" value="F:ATP binding"/>
    <property type="evidence" value="ECO:0007669"/>
    <property type="project" value="InterPro"/>
</dbReference>
<dbReference type="SUPFAM" id="SSF56112">
    <property type="entry name" value="Protein kinase-like (PK-like)"/>
    <property type="match status" value="1"/>
</dbReference>
<sequence>MDVNLREYLQQNHNKLTWKERSRITFLIINALLRIHKENLIHRDLHSGNILYSQLNNYWYVSDLGFCCPADKSTTTSIYGNLPYIAPEVIAGKKYTFASDIYSIAMLMWEISSGQPPFINYEYDYYLATNIINGIRPKIVSGTPFEYKSLIEQCWDTNPLKRPNILVLWSKFKEMILSYDQNNNLGTNEISNIETNYTSSYQFENLPESKNATEEQQEAFHSRPYNFSIPNNIDDFINSSSHTLEDDDDIYNSPNLHPEEQDELKIP</sequence>
<dbReference type="InterPro" id="IPR001245">
    <property type="entry name" value="Ser-Thr/Tyr_kinase_cat_dom"/>
</dbReference>
<feature type="domain" description="Protein kinase" evidence="2">
    <location>
        <begin position="1"/>
        <end position="176"/>
    </location>
</feature>
<dbReference type="GO" id="GO:0007165">
    <property type="term" value="P:signal transduction"/>
    <property type="evidence" value="ECO:0007669"/>
    <property type="project" value="TreeGrafter"/>
</dbReference>
<keyword evidence="3" id="KW-0418">Kinase</keyword>
<dbReference type="InterPro" id="IPR050167">
    <property type="entry name" value="Ser_Thr_protein_kinase"/>
</dbReference>
<name>A0A397SAH8_9GLOM</name>
<dbReference type="InterPro" id="IPR011009">
    <property type="entry name" value="Kinase-like_dom_sf"/>
</dbReference>